<organism evidence="1 2">
    <name type="scientific">Colletotrichum sublineola</name>
    <name type="common">Sorghum anthracnose fungus</name>
    <dbReference type="NCBI Taxonomy" id="1173701"/>
    <lineage>
        <taxon>Eukaryota</taxon>
        <taxon>Fungi</taxon>
        <taxon>Dikarya</taxon>
        <taxon>Ascomycota</taxon>
        <taxon>Pezizomycotina</taxon>
        <taxon>Sordariomycetes</taxon>
        <taxon>Hypocreomycetidae</taxon>
        <taxon>Glomerellales</taxon>
        <taxon>Glomerellaceae</taxon>
        <taxon>Colletotrichum</taxon>
        <taxon>Colletotrichum graminicola species complex</taxon>
    </lineage>
</organism>
<gene>
    <name evidence="1" type="ORF">CSUB01_08863</name>
</gene>
<dbReference type="Proteomes" id="UP000027238">
    <property type="component" value="Unassembled WGS sequence"/>
</dbReference>
<sequence length="122" mass="13409">MHTVLRSTRLRSVFSSGLSPTSVFARTRLAQTHNKTQVNFLQKHRSTQYCTLPLEAQRCIGQNARRYSPGDKNGRDNIILLHTASSSLGSLSSQQLVASSSLPHTPALQALDTPLIPWSLAI</sequence>
<evidence type="ECO:0000313" key="2">
    <source>
        <dbReference type="Proteomes" id="UP000027238"/>
    </source>
</evidence>
<dbReference type="EMBL" id="JMSE01001483">
    <property type="protein sequence ID" value="KDN60669.1"/>
    <property type="molecule type" value="Genomic_DNA"/>
</dbReference>
<proteinExistence type="predicted"/>
<accession>A0A066WZ58</accession>
<evidence type="ECO:0000313" key="1">
    <source>
        <dbReference type="EMBL" id="KDN60669.1"/>
    </source>
</evidence>
<reference evidence="2" key="1">
    <citation type="journal article" date="2014" name="Genome Announc.">
        <title>Draft genome sequence of Colletotrichum sublineola, a destructive pathogen of cultivated sorghum.</title>
        <authorList>
            <person name="Baroncelli R."/>
            <person name="Sanz-Martin J.M."/>
            <person name="Rech G.E."/>
            <person name="Sukno S.A."/>
            <person name="Thon M.R."/>
        </authorList>
    </citation>
    <scope>NUCLEOTIDE SEQUENCE [LARGE SCALE GENOMIC DNA]</scope>
    <source>
        <strain evidence="2">TX430BB</strain>
    </source>
</reference>
<keyword evidence="2" id="KW-1185">Reference proteome</keyword>
<comment type="caution">
    <text evidence="1">The sequence shown here is derived from an EMBL/GenBank/DDBJ whole genome shotgun (WGS) entry which is preliminary data.</text>
</comment>
<dbReference type="AlphaFoldDB" id="A0A066WZ58"/>
<dbReference type="HOGENOM" id="CLU_2026592_0_0_1"/>
<protein>
    <submittedName>
        <fullName evidence="1">Uncharacterized protein</fullName>
    </submittedName>
</protein>
<name>A0A066WZ58_COLSU</name>